<proteinExistence type="predicted"/>
<dbReference type="AlphaFoldDB" id="A0A382A889"/>
<evidence type="ECO:0000313" key="1">
    <source>
        <dbReference type="EMBL" id="SVA97312.1"/>
    </source>
</evidence>
<protein>
    <submittedName>
        <fullName evidence="1">Uncharacterized protein</fullName>
    </submittedName>
</protein>
<feature type="non-terminal residue" evidence="1">
    <location>
        <position position="30"/>
    </location>
</feature>
<feature type="non-terminal residue" evidence="1">
    <location>
        <position position="1"/>
    </location>
</feature>
<accession>A0A382A889</accession>
<organism evidence="1">
    <name type="scientific">marine metagenome</name>
    <dbReference type="NCBI Taxonomy" id="408172"/>
    <lineage>
        <taxon>unclassified sequences</taxon>
        <taxon>metagenomes</taxon>
        <taxon>ecological metagenomes</taxon>
    </lineage>
</organism>
<reference evidence="1" key="1">
    <citation type="submission" date="2018-05" db="EMBL/GenBank/DDBJ databases">
        <authorList>
            <person name="Lanie J.A."/>
            <person name="Ng W.-L."/>
            <person name="Kazmierczak K.M."/>
            <person name="Andrzejewski T.M."/>
            <person name="Davidsen T.M."/>
            <person name="Wayne K.J."/>
            <person name="Tettelin H."/>
            <person name="Glass J.I."/>
            <person name="Rusch D."/>
            <person name="Podicherti R."/>
            <person name="Tsui H.-C.T."/>
            <person name="Winkler M.E."/>
        </authorList>
    </citation>
    <scope>NUCLEOTIDE SEQUENCE</scope>
</reference>
<gene>
    <name evidence="1" type="ORF">METZ01_LOCUS150166</name>
</gene>
<name>A0A382A889_9ZZZZ</name>
<sequence length="30" mass="3274">AVQHPARFQPQHRRPHGRAVAKGIGCVEGL</sequence>
<dbReference type="EMBL" id="UINC01024178">
    <property type="protein sequence ID" value="SVA97312.1"/>
    <property type="molecule type" value="Genomic_DNA"/>
</dbReference>